<reference evidence="2 3" key="1">
    <citation type="journal article" date="2009" name="Nature">
        <title>Evolution of pathogenicity and sexual reproduction in eight Candida genomes.</title>
        <authorList>
            <person name="Butler G."/>
            <person name="Rasmussen M.D."/>
            <person name="Lin M.F."/>
            <person name="Santos M.A."/>
            <person name="Sakthikumar S."/>
            <person name="Munro C.A."/>
            <person name="Rheinbay E."/>
            <person name="Grabherr M."/>
            <person name="Forche A."/>
            <person name="Reedy J.L."/>
            <person name="Agrafioti I."/>
            <person name="Arnaud M.B."/>
            <person name="Bates S."/>
            <person name="Brown A.J."/>
            <person name="Brunke S."/>
            <person name="Costanzo M.C."/>
            <person name="Fitzpatrick D.A."/>
            <person name="de Groot P.W."/>
            <person name="Harris D."/>
            <person name="Hoyer L.L."/>
            <person name="Hube B."/>
            <person name="Klis F.M."/>
            <person name="Kodira C."/>
            <person name="Lennard N."/>
            <person name="Logue M.E."/>
            <person name="Martin R."/>
            <person name="Neiman A.M."/>
            <person name="Nikolaou E."/>
            <person name="Quail M.A."/>
            <person name="Quinn J."/>
            <person name="Santos M.C."/>
            <person name="Schmitzberger F.F."/>
            <person name="Sherlock G."/>
            <person name="Shah P."/>
            <person name="Silverstein K.A."/>
            <person name="Skrzypek M.S."/>
            <person name="Soll D."/>
            <person name="Staggs R."/>
            <person name="Stansfield I."/>
            <person name="Stumpf M.P."/>
            <person name="Sudbery P.E."/>
            <person name="Srikantha T."/>
            <person name="Zeng Q."/>
            <person name="Berman J."/>
            <person name="Berriman M."/>
            <person name="Heitman J."/>
            <person name="Gow N.A."/>
            <person name="Lorenz M.C."/>
            <person name="Birren B.W."/>
            <person name="Kellis M."/>
            <person name="Cuomo C.A."/>
        </authorList>
    </citation>
    <scope>NUCLEOTIDE SEQUENCE [LARGE SCALE GENOMIC DNA]</scope>
    <source>
        <strain evidence="2 3">ATCC 42720</strain>
    </source>
</reference>
<evidence type="ECO:0000313" key="3">
    <source>
        <dbReference type="Proteomes" id="UP000007703"/>
    </source>
</evidence>
<dbReference type="KEGG" id="clu:CLUG_05745"/>
<accession>C4YCA6</accession>
<evidence type="ECO:0000256" key="1">
    <source>
        <dbReference type="SAM" id="MobiDB-lite"/>
    </source>
</evidence>
<feature type="region of interest" description="Disordered" evidence="1">
    <location>
        <begin position="116"/>
        <end position="138"/>
    </location>
</feature>
<gene>
    <name evidence="2" type="ORF">CLUG_05745</name>
</gene>
<dbReference type="AlphaFoldDB" id="C4YCA6"/>
<dbReference type="InParanoid" id="C4YCA6"/>
<organism evidence="2 3">
    <name type="scientific">Clavispora lusitaniae (strain ATCC 42720)</name>
    <name type="common">Yeast</name>
    <name type="synonym">Candida lusitaniae</name>
    <dbReference type="NCBI Taxonomy" id="306902"/>
    <lineage>
        <taxon>Eukaryota</taxon>
        <taxon>Fungi</taxon>
        <taxon>Dikarya</taxon>
        <taxon>Ascomycota</taxon>
        <taxon>Saccharomycotina</taxon>
        <taxon>Pichiomycetes</taxon>
        <taxon>Metschnikowiaceae</taxon>
        <taxon>Clavispora</taxon>
    </lineage>
</organism>
<dbReference type="VEuPathDB" id="FungiDB:CLUG_05745"/>
<protein>
    <submittedName>
        <fullName evidence="2">Uncharacterized protein</fullName>
    </submittedName>
</protein>
<name>C4YCA6_CLAL4</name>
<dbReference type="EMBL" id="CH408083">
    <property type="protein sequence ID" value="EEQ41616.1"/>
    <property type="molecule type" value="Genomic_DNA"/>
</dbReference>
<evidence type="ECO:0000313" key="2">
    <source>
        <dbReference type="EMBL" id="EEQ41616.1"/>
    </source>
</evidence>
<dbReference type="Proteomes" id="UP000007703">
    <property type="component" value="Unassembled WGS sequence"/>
</dbReference>
<sequence length="157" mass="18343">MRLSISISTSRSRCPLLPPGTFSPLLLQSRFRYWLRWPWKSRRFRICRGNRSIFHPRCTTRSSCGATCLLVRRRQSQPPHQYSPVLSKETRPTPRTGPHPSLWLWFHRKRKSWFSKPTKKTATTTKSQHTSLPPISSMTTIKPSQTVRFHGNACPCR</sequence>
<feature type="compositionally biased region" description="Polar residues" evidence="1">
    <location>
        <begin position="127"/>
        <end position="138"/>
    </location>
</feature>
<feature type="region of interest" description="Disordered" evidence="1">
    <location>
        <begin position="79"/>
        <end position="98"/>
    </location>
</feature>
<dbReference type="HOGENOM" id="CLU_1677702_0_0_1"/>
<proteinExistence type="predicted"/>